<feature type="transmembrane region" description="Helical" evidence="1">
    <location>
        <begin position="146"/>
        <end position="164"/>
    </location>
</feature>
<feature type="transmembrane region" description="Helical" evidence="1">
    <location>
        <begin position="12"/>
        <end position="35"/>
    </location>
</feature>
<keyword evidence="3" id="KW-1185">Reference proteome</keyword>
<keyword evidence="1" id="KW-0812">Transmembrane</keyword>
<dbReference type="Proteomes" id="UP000609849">
    <property type="component" value="Unassembled WGS sequence"/>
</dbReference>
<comment type="caution">
    <text evidence="2">The sequence shown here is derived from an EMBL/GenBank/DDBJ whole genome shotgun (WGS) entry which is preliminary data.</text>
</comment>
<evidence type="ECO:0008006" key="4">
    <source>
        <dbReference type="Google" id="ProtNLM"/>
    </source>
</evidence>
<proteinExistence type="predicted"/>
<sequence length="308" mass="35399">MGKKTNIRIIGEVLTFVSNILITLSIVGLMVYMYLLKPIFNVAISSVDYYDTGLSIINDFLNILNDNMILILSVGVTIIALIWVLRGIVIRSTGKVLSIIAIIFNIPNLIGLIGYAFILYDNLQPKSNGIQNESNDDYEYSNKLKYSLIGILLVILVPGMFIFLKNNISNSKEVVDINKPESIQSSNLKDIRADYQNKMIEAREVVTKENGINRYYSILINYLNECNIKNIEDANVIYELSDELLNNMYQECKAYMTEDSFSRLRDEQRKWVENKMIIEDDLKDNELKKYKTLIDITLDRCNELNNIN</sequence>
<dbReference type="EMBL" id="JACRWE010000001">
    <property type="protein sequence ID" value="MBC5995457.1"/>
    <property type="molecule type" value="Genomic_DNA"/>
</dbReference>
<keyword evidence="1" id="KW-0472">Membrane</keyword>
<reference evidence="2 3" key="1">
    <citation type="submission" date="2020-08" db="EMBL/GenBank/DDBJ databases">
        <authorList>
            <person name="Liu C."/>
            <person name="Sun Q."/>
        </authorList>
    </citation>
    <scope>NUCLEOTIDE SEQUENCE [LARGE SCALE GENOMIC DNA]</scope>
    <source>
        <strain evidence="2 3">NSJ-18</strain>
    </source>
</reference>
<evidence type="ECO:0000313" key="2">
    <source>
        <dbReference type="EMBL" id="MBC5995457.1"/>
    </source>
</evidence>
<protein>
    <recommendedName>
        <fullName evidence="4">Lysozyme inhibitor LprI N-terminal domain-containing protein</fullName>
    </recommendedName>
</protein>
<keyword evidence="1" id="KW-1133">Transmembrane helix</keyword>
<feature type="transmembrane region" description="Helical" evidence="1">
    <location>
        <begin position="68"/>
        <end position="89"/>
    </location>
</feature>
<feature type="transmembrane region" description="Helical" evidence="1">
    <location>
        <begin position="96"/>
        <end position="118"/>
    </location>
</feature>
<name>A0ABR7JKK2_9FIRM</name>
<dbReference type="RefSeq" id="WP_153973128.1">
    <property type="nucleotide sequence ID" value="NZ_JACRWE010000001.1"/>
</dbReference>
<evidence type="ECO:0000256" key="1">
    <source>
        <dbReference type="SAM" id="Phobius"/>
    </source>
</evidence>
<evidence type="ECO:0000313" key="3">
    <source>
        <dbReference type="Proteomes" id="UP000609849"/>
    </source>
</evidence>
<gene>
    <name evidence="2" type="ORF">H8923_01675</name>
</gene>
<organism evidence="2 3">
    <name type="scientific">Romboutsia faecis</name>
    <dbReference type="NCBI Taxonomy" id="2764597"/>
    <lineage>
        <taxon>Bacteria</taxon>
        <taxon>Bacillati</taxon>
        <taxon>Bacillota</taxon>
        <taxon>Clostridia</taxon>
        <taxon>Peptostreptococcales</taxon>
        <taxon>Peptostreptococcaceae</taxon>
        <taxon>Romboutsia</taxon>
    </lineage>
</organism>
<accession>A0ABR7JKK2</accession>